<dbReference type="RefSeq" id="WP_156321500.1">
    <property type="nucleotide sequence ID" value="NZ_BAUV01000029.1"/>
</dbReference>
<organism evidence="2 3">
    <name type="scientific">Halalkalibacter akibai (strain ATCC 43226 / DSM 21942 / CIP 109018 / JCM 9157 / 1139)</name>
    <name type="common">Bacillus akibai</name>
    <dbReference type="NCBI Taxonomy" id="1236973"/>
    <lineage>
        <taxon>Bacteria</taxon>
        <taxon>Bacillati</taxon>
        <taxon>Bacillota</taxon>
        <taxon>Bacilli</taxon>
        <taxon>Bacillales</taxon>
        <taxon>Bacillaceae</taxon>
        <taxon>Halalkalibacter</taxon>
    </lineage>
</organism>
<feature type="transmembrane region" description="Helical" evidence="1">
    <location>
        <begin position="35"/>
        <end position="51"/>
    </location>
</feature>
<keyword evidence="1" id="KW-0472">Membrane</keyword>
<evidence type="ECO:0000313" key="2">
    <source>
        <dbReference type="EMBL" id="GAE36142.1"/>
    </source>
</evidence>
<keyword evidence="1" id="KW-0812">Transmembrane</keyword>
<proteinExistence type="predicted"/>
<dbReference type="Proteomes" id="UP000018896">
    <property type="component" value="Unassembled WGS sequence"/>
</dbReference>
<comment type="caution">
    <text evidence="2">The sequence shown here is derived from an EMBL/GenBank/DDBJ whole genome shotgun (WGS) entry which is preliminary data.</text>
</comment>
<gene>
    <name evidence="2" type="ORF">JCM9157_3291</name>
</gene>
<evidence type="ECO:0000313" key="3">
    <source>
        <dbReference type="Proteomes" id="UP000018896"/>
    </source>
</evidence>
<accession>W4QW65</accession>
<dbReference type="AlphaFoldDB" id="W4QW65"/>
<keyword evidence="1" id="KW-1133">Transmembrane helix</keyword>
<evidence type="ECO:0000256" key="1">
    <source>
        <dbReference type="SAM" id="Phobius"/>
    </source>
</evidence>
<reference evidence="2 3" key="1">
    <citation type="journal article" date="2014" name="Genome Announc.">
        <title>Draft Genome Sequences of Three Alkaliphilic Bacillus Strains, Bacillus wakoensis JCM 9140T, Bacillus akibai JCM 9157T, and Bacillus hemicellulosilyticus JCM 9152T.</title>
        <authorList>
            <person name="Yuki M."/>
            <person name="Oshima K."/>
            <person name="Suda W."/>
            <person name="Oshida Y."/>
            <person name="Kitamura K."/>
            <person name="Iida T."/>
            <person name="Hattori M."/>
            <person name="Ohkuma M."/>
        </authorList>
    </citation>
    <scope>NUCLEOTIDE SEQUENCE [LARGE SCALE GENOMIC DNA]</scope>
    <source>
        <strain evidence="2 3">JCM 9157</strain>
    </source>
</reference>
<protein>
    <submittedName>
        <fullName evidence="2">Uncharacterized protein</fullName>
    </submittedName>
</protein>
<keyword evidence="3" id="KW-1185">Reference proteome</keyword>
<sequence>MIPTLLIKIALVIIVIRSGYVFIQMLNRRWTNNLLDLLFQASIFIIALSFLI</sequence>
<name>W4QW65_HALA3</name>
<dbReference type="STRING" id="1236973.JCM9157_3291"/>
<feature type="transmembrane region" description="Helical" evidence="1">
    <location>
        <begin position="6"/>
        <end position="23"/>
    </location>
</feature>
<dbReference type="EMBL" id="BAUV01000029">
    <property type="protein sequence ID" value="GAE36142.1"/>
    <property type="molecule type" value="Genomic_DNA"/>
</dbReference>